<proteinExistence type="predicted"/>
<dbReference type="PANTHER" id="PTHR30485:SF1">
    <property type="entry name" value="CYTOCHROME YDHU-RELATED"/>
    <property type="match status" value="1"/>
</dbReference>
<dbReference type="InterPro" id="IPR016174">
    <property type="entry name" value="Di-haem_cyt_TM"/>
</dbReference>
<dbReference type="GO" id="GO:0020037">
    <property type="term" value="F:heme binding"/>
    <property type="evidence" value="ECO:0007669"/>
    <property type="project" value="TreeGrafter"/>
</dbReference>
<dbReference type="Gene3D" id="1.20.950.20">
    <property type="entry name" value="Transmembrane di-heme cytochromes, Chain C"/>
    <property type="match status" value="1"/>
</dbReference>
<dbReference type="SUPFAM" id="SSF81342">
    <property type="entry name" value="Transmembrane di-heme cytochromes"/>
    <property type="match status" value="1"/>
</dbReference>
<evidence type="ECO:0000313" key="8">
    <source>
        <dbReference type="EMBL" id="MBB3943758.1"/>
    </source>
</evidence>
<dbReference type="EMBL" id="JACIEA010000003">
    <property type="protein sequence ID" value="MBB3943758.1"/>
    <property type="molecule type" value="Genomic_DNA"/>
</dbReference>
<keyword evidence="4 6" id="KW-1133">Transmembrane helix</keyword>
<dbReference type="RefSeq" id="WP_183942076.1">
    <property type="nucleotide sequence ID" value="NZ_BAABBG010000022.1"/>
</dbReference>
<sequence>MAENLVQRHKATTRIWHWLNALALTVLLMSGLMIFNAHPRLYWGEYGSREDRAWLEIDDTRTTGFVKIGSMTLETTGVLGLSLGADDKVRRVAFPGWATIPTRYNLGAARRWHFAVAWLFALGLAGFMAASVLNGHIRQHLHIHKAEWAPKHIWRDVKNHARLRFDAHNAGTYNILQKFSYVSVIFIFLPLMILTGLAMSPAMNAALPWMHDIFGGRQSARSIHFICAALLFIFVLVHLVMVFLSGPINGIRSMITGKVAQARHVNVTGVTS</sequence>
<dbReference type="Proteomes" id="UP000581447">
    <property type="component" value="Unassembled WGS sequence"/>
</dbReference>
<dbReference type="GO" id="GO:0009055">
    <property type="term" value="F:electron transfer activity"/>
    <property type="evidence" value="ECO:0007669"/>
    <property type="project" value="InterPro"/>
</dbReference>
<comment type="subcellular location">
    <subcellularLocation>
        <location evidence="1">Cell membrane</location>
        <topology evidence="1">Multi-pass membrane protein</topology>
    </subcellularLocation>
</comment>
<dbReference type="InterPro" id="IPR011577">
    <property type="entry name" value="Cyt_b561_bac/Ni-Hgenase"/>
</dbReference>
<organism evidence="8 9">
    <name type="scientific">Sphingorhabdus rigui</name>
    <dbReference type="NCBI Taxonomy" id="1282858"/>
    <lineage>
        <taxon>Bacteria</taxon>
        <taxon>Pseudomonadati</taxon>
        <taxon>Pseudomonadota</taxon>
        <taxon>Alphaproteobacteria</taxon>
        <taxon>Sphingomonadales</taxon>
        <taxon>Sphingomonadaceae</taxon>
        <taxon>Sphingorhabdus</taxon>
    </lineage>
</organism>
<feature type="domain" description="Cytochrome b561 bacterial/Ni-hydrogenase" evidence="7">
    <location>
        <begin position="8"/>
        <end position="257"/>
    </location>
</feature>
<evidence type="ECO:0000256" key="2">
    <source>
        <dbReference type="ARBA" id="ARBA00022475"/>
    </source>
</evidence>
<reference evidence="8 9" key="1">
    <citation type="submission" date="2020-08" db="EMBL/GenBank/DDBJ databases">
        <title>Genomic Encyclopedia of Type Strains, Phase IV (KMG-IV): sequencing the most valuable type-strain genomes for metagenomic binning, comparative biology and taxonomic classification.</title>
        <authorList>
            <person name="Goeker M."/>
        </authorList>
    </citation>
    <scope>NUCLEOTIDE SEQUENCE [LARGE SCALE GENOMIC DNA]</scope>
    <source>
        <strain evidence="8 9">DSM 29050</strain>
    </source>
</reference>
<evidence type="ECO:0000259" key="7">
    <source>
        <dbReference type="Pfam" id="PF01292"/>
    </source>
</evidence>
<dbReference type="GO" id="GO:0005886">
    <property type="term" value="C:plasma membrane"/>
    <property type="evidence" value="ECO:0007669"/>
    <property type="project" value="UniProtKB-SubCell"/>
</dbReference>
<gene>
    <name evidence="8" type="ORF">GGR91_002022</name>
</gene>
<comment type="caution">
    <text evidence="8">The sequence shown here is derived from an EMBL/GenBank/DDBJ whole genome shotgun (WGS) entry which is preliminary data.</text>
</comment>
<evidence type="ECO:0000256" key="6">
    <source>
        <dbReference type="SAM" id="Phobius"/>
    </source>
</evidence>
<dbReference type="PANTHER" id="PTHR30485">
    <property type="entry name" value="NI/FE-HYDROGENASE 1 B-TYPE CYTOCHROME SUBUNIT"/>
    <property type="match status" value="1"/>
</dbReference>
<feature type="transmembrane region" description="Helical" evidence="6">
    <location>
        <begin position="223"/>
        <end position="244"/>
    </location>
</feature>
<feature type="transmembrane region" description="Helical" evidence="6">
    <location>
        <begin position="15"/>
        <end position="35"/>
    </location>
</feature>
<dbReference type="Pfam" id="PF01292">
    <property type="entry name" value="Ni_hydr_CYTB"/>
    <property type="match status" value="1"/>
</dbReference>
<feature type="transmembrane region" description="Helical" evidence="6">
    <location>
        <begin position="112"/>
        <end position="133"/>
    </location>
</feature>
<evidence type="ECO:0000256" key="5">
    <source>
        <dbReference type="ARBA" id="ARBA00023136"/>
    </source>
</evidence>
<evidence type="ECO:0000256" key="1">
    <source>
        <dbReference type="ARBA" id="ARBA00004651"/>
    </source>
</evidence>
<evidence type="ECO:0000256" key="3">
    <source>
        <dbReference type="ARBA" id="ARBA00022692"/>
    </source>
</evidence>
<dbReference type="GO" id="GO:0022904">
    <property type="term" value="P:respiratory electron transport chain"/>
    <property type="evidence" value="ECO:0007669"/>
    <property type="project" value="InterPro"/>
</dbReference>
<dbReference type="InterPro" id="IPR051542">
    <property type="entry name" value="Hydrogenase_cytochrome"/>
</dbReference>
<feature type="transmembrane region" description="Helical" evidence="6">
    <location>
        <begin position="179"/>
        <end position="203"/>
    </location>
</feature>
<keyword evidence="3 6" id="KW-0812">Transmembrane</keyword>
<keyword evidence="2" id="KW-1003">Cell membrane</keyword>
<dbReference type="AlphaFoldDB" id="A0A840B081"/>
<evidence type="ECO:0000313" key="9">
    <source>
        <dbReference type="Proteomes" id="UP000581447"/>
    </source>
</evidence>
<keyword evidence="9" id="KW-1185">Reference proteome</keyword>
<evidence type="ECO:0000256" key="4">
    <source>
        <dbReference type="ARBA" id="ARBA00022989"/>
    </source>
</evidence>
<name>A0A840B081_9SPHN</name>
<accession>A0A840B081</accession>
<protein>
    <submittedName>
        <fullName evidence="8">Ni/Fe-hydrogenase b-type cytochrome subunit</fullName>
    </submittedName>
</protein>
<keyword evidence="5 6" id="KW-0472">Membrane</keyword>